<dbReference type="Pfam" id="PF18321">
    <property type="entry name" value="3HCDH_RFF"/>
    <property type="match status" value="1"/>
</dbReference>
<feature type="domain" description="3-hydroxyacyl-CoA dehydrogenase NAD binding" evidence="3">
    <location>
        <begin position="10"/>
        <end position="187"/>
    </location>
</feature>
<accession>A0A420WNX7</accession>
<feature type="domain" description="3-hydroxyacyl-CoA dehydrogenase C-terminal" evidence="2">
    <location>
        <begin position="412"/>
        <end position="495"/>
    </location>
</feature>
<gene>
    <name evidence="5" type="ORF">BCL74_0512</name>
</gene>
<dbReference type="Gene3D" id="3.40.50.720">
    <property type="entry name" value="NAD(P)-binding Rossmann-like Domain"/>
    <property type="match status" value="1"/>
</dbReference>
<sequence length="502" mass="52720">MDVKAEGFAVGVVGAGAMGQGIAQVALEGGCKVILHDAKPGGAEAGRELIFGRLDRLVEKGRLEADAVAGMKESLSIAPALSGLAACPVVVEAVFEDLDLKRSIFAELEKHVAKDAILASNTSSLPIAAIARNCAKPQRVAGMHFFNPVPLMKLVEIIKGPETADDVAVALAELGKRMGRTPVTVQDAPGFLVNMGGRAYTTEGMRLIHEGVATPAQIDAVMKECCGFRMGPCELMDLTGIDVNYPVSMIVYEGYLHDPRLKTVPLHKALHEAGRLGRKTKAGHYRYDNKGNILGAPSPDHVTEAAPAATVSLAEPDAALEKFLSGLGVKIAASDDGASPILCAPIGEDATSVAVRTGADHRRLVAIDLSADISKRITIMTAPGADATARDSVAALLAKDGCKVTAIKDSPGFIAQRLRAMIGNLSCEMAQIGLASPEEIDLAMTLGLNYPQGPLAMVDAMGTKATLRVLEQLQALTGEDRYRPSLWLRRRALLGLSAKTAG</sequence>
<dbReference type="PANTHER" id="PTHR48075">
    <property type="entry name" value="3-HYDROXYACYL-COA DEHYDROGENASE FAMILY PROTEIN"/>
    <property type="match status" value="1"/>
</dbReference>
<feature type="domain" description="3-hydroxybutyryl-CoA dehydrogenase reduced Rossmann-fold" evidence="4">
    <location>
        <begin position="347"/>
        <end position="411"/>
    </location>
</feature>
<feature type="domain" description="3-hydroxyacyl-CoA dehydrogenase C-terminal" evidence="2">
    <location>
        <begin position="190"/>
        <end position="287"/>
    </location>
</feature>
<organism evidence="5 6">
    <name type="scientific">Oceanibaculum indicum</name>
    <dbReference type="NCBI Taxonomy" id="526216"/>
    <lineage>
        <taxon>Bacteria</taxon>
        <taxon>Pseudomonadati</taxon>
        <taxon>Pseudomonadota</taxon>
        <taxon>Alphaproteobacteria</taxon>
        <taxon>Rhodospirillales</taxon>
        <taxon>Oceanibaculaceae</taxon>
        <taxon>Oceanibaculum</taxon>
    </lineage>
</organism>
<dbReference type="EMBL" id="RBIG01000001">
    <property type="protein sequence ID" value="RKQ72744.1"/>
    <property type="molecule type" value="Genomic_DNA"/>
</dbReference>
<dbReference type="Gene3D" id="1.10.1040.50">
    <property type="match status" value="1"/>
</dbReference>
<evidence type="ECO:0000259" key="2">
    <source>
        <dbReference type="Pfam" id="PF00725"/>
    </source>
</evidence>
<dbReference type="Proteomes" id="UP000277424">
    <property type="component" value="Unassembled WGS sequence"/>
</dbReference>
<dbReference type="FunFam" id="3.40.50.720:FF:000009">
    <property type="entry name" value="Fatty oxidation complex, alpha subunit"/>
    <property type="match status" value="1"/>
</dbReference>
<dbReference type="AlphaFoldDB" id="A0A420WNX7"/>
<evidence type="ECO:0000259" key="4">
    <source>
        <dbReference type="Pfam" id="PF18321"/>
    </source>
</evidence>
<evidence type="ECO:0000259" key="3">
    <source>
        <dbReference type="Pfam" id="PF02737"/>
    </source>
</evidence>
<dbReference type="GO" id="GO:0006631">
    <property type="term" value="P:fatty acid metabolic process"/>
    <property type="evidence" value="ECO:0007669"/>
    <property type="project" value="InterPro"/>
</dbReference>
<reference evidence="5 6" key="1">
    <citation type="submission" date="2018-10" db="EMBL/GenBank/DDBJ databases">
        <title>Comparative analysis of microorganisms from saline springs in Andes Mountain Range, Colombia.</title>
        <authorList>
            <person name="Rubin E."/>
        </authorList>
    </citation>
    <scope>NUCLEOTIDE SEQUENCE [LARGE SCALE GENOMIC DNA]</scope>
    <source>
        <strain evidence="5 6">USBA 36</strain>
    </source>
</reference>
<dbReference type="NCBIfam" id="NF006124">
    <property type="entry name" value="PRK08268.1"/>
    <property type="match status" value="1"/>
</dbReference>
<evidence type="ECO:0000256" key="1">
    <source>
        <dbReference type="ARBA" id="ARBA00023002"/>
    </source>
</evidence>
<dbReference type="SUPFAM" id="SSF51735">
    <property type="entry name" value="NAD(P)-binding Rossmann-fold domains"/>
    <property type="match status" value="1"/>
</dbReference>
<dbReference type="PANTHER" id="PTHR48075:SF5">
    <property type="entry name" value="3-HYDROXYBUTYRYL-COA DEHYDROGENASE"/>
    <property type="match status" value="1"/>
</dbReference>
<evidence type="ECO:0000313" key="5">
    <source>
        <dbReference type="EMBL" id="RKQ72744.1"/>
    </source>
</evidence>
<dbReference type="InterPro" id="IPR036291">
    <property type="entry name" value="NAD(P)-bd_dom_sf"/>
</dbReference>
<dbReference type="InterPro" id="IPR006108">
    <property type="entry name" value="3HC_DH_C"/>
</dbReference>
<dbReference type="Pfam" id="PF02737">
    <property type="entry name" value="3HCDH_N"/>
    <property type="match status" value="1"/>
</dbReference>
<comment type="caution">
    <text evidence="5">The sequence shown here is derived from an EMBL/GenBank/DDBJ whole genome shotgun (WGS) entry which is preliminary data.</text>
</comment>
<protein>
    <submittedName>
        <fullName evidence="5">3-hydroxybutyryl-CoA dehydrogenase</fullName>
    </submittedName>
</protein>
<dbReference type="Pfam" id="PF00725">
    <property type="entry name" value="3HCDH"/>
    <property type="match status" value="2"/>
</dbReference>
<dbReference type="InterPro" id="IPR041040">
    <property type="entry name" value="3HCDH_RFF"/>
</dbReference>
<dbReference type="InterPro" id="IPR006176">
    <property type="entry name" value="3-OHacyl-CoA_DH_NAD-bd"/>
</dbReference>
<dbReference type="GO" id="GO:0070403">
    <property type="term" value="F:NAD+ binding"/>
    <property type="evidence" value="ECO:0007669"/>
    <property type="project" value="InterPro"/>
</dbReference>
<evidence type="ECO:0000313" key="6">
    <source>
        <dbReference type="Proteomes" id="UP000277424"/>
    </source>
</evidence>
<dbReference type="SUPFAM" id="SSF48179">
    <property type="entry name" value="6-phosphogluconate dehydrogenase C-terminal domain-like"/>
    <property type="match status" value="2"/>
</dbReference>
<dbReference type="OrthoDB" id="9771883at2"/>
<proteinExistence type="predicted"/>
<dbReference type="RefSeq" id="WP_121217307.1">
    <property type="nucleotide sequence ID" value="NZ_RBIG01000001.1"/>
</dbReference>
<keyword evidence="1" id="KW-0560">Oxidoreductase</keyword>
<dbReference type="GO" id="GO:0016616">
    <property type="term" value="F:oxidoreductase activity, acting on the CH-OH group of donors, NAD or NADP as acceptor"/>
    <property type="evidence" value="ECO:0007669"/>
    <property type="project" value="InterPro"/>
</dbReference>
<dbReference type="InterPro" id="IPR008927">
    <property type="entry name" value="6-PGluconate_DH-like_C_sf"/>
</dbReference>
<name>A0A420WNX7_9PROT</name>